<evidence type="ECO:0000313" key="2">
    <source>
        <dbReference type="Ensembl" id="ENSORLP00000033363.1"/>
    </source>
</evidence>
<dbReference type="CDD" id="cd00057">
    <property type="entry name" value="FA58C"/>
    <property type="match status" value="1"/>
</dbReference>
<dbReference type="Gene3D" id="2.60.120.260">
    <property type="entry name" value="Galactose-binding domain-like"/>
    <property type="match status" value="2"/>
</dbReference>
<dbReference type="Proteomes" id="UP000001038">
    <property type="component" value="Chromosome 9"/>
</dbReference>
<evidence type="ECO:0000313" key="3">
    <source>
        <dbReference type="Proteomes" id="UP000001038"/>
    </source>
</evidence>
<reference evidence="2 3" key="1">
    <citation type="journal article" date="2007" name="Nature">
        <title>The medaka draft genome and insights into vertebrate genome evolution.</title>
        <authorList>
            <person name="Kasahara M."/>
            <person name="Naruse K."/>
            <person name="Sasaki S."/>
            <person name="Nakatani Y."/>
            <person name="Qu W."/>
            <person name="Ahsan B."/>
            <person name="Yamada T."/>
            <person name="Nagayasu Y."/>
            <person name="Doi K."/>
            <person name="Kasai Y."/>
            <person name="Jindo T."/>
            <person name="Kobayashi D."/>
            <person name="Shimada A."/>
            <person name="Toyoda A."/>
            <person name="Kuroki Y."/>
            <person name="Fujiyama A."/>
            <person name="Sasaki T."/>
            <person name="Shimizu A."/>
            <person name="Asakawa S."/>
            <person name="Shimizu N."/>
            <person name="Hashimoto S."/>
            <person name="Yang J."/>
            <person name="Lee Y."/>
            <person name="Matsushima K."/>
            <person name="Sugano S."/>
            <person name="Sakaizumi M."/>
            <person name="Narita T."/>
            <person name="Ohishi K."/>
            <person name="Haga S."/>
            <person name="Ohta F."/>
            <person name="Nomoto H."/>
            <person name="Nogata K."/>
            <person name="Morishita T."/>
            <person name="Endo T."/>
            <person name="Shin-I T."/>
            <person name="Takeda H."/>
            <person name="Morishita S."/>
            <person name="Kohara Y."/>
        </authorList>
    </citation>
    <scope>NUCLEOTIDE SEQUENCE [LARGE SCALE GENOMIC DNA]</scope>
    <source>
        <strain evidence="2 3">Hd-rR</strain>
    </source>
</reference>
<dbReference type="GeneTree" id="ENSGT00940000158323"/>
<dbReference type="InterPro" id="IPR000421">
    <property type="entry name" value="FA58C"/>
</dbReference>
<dbReference type="PANTHER" id="PTHR24543:SF291">
    <property type="entry name" value="SMOKE ALARM, ISOFORM D"/>
    <property type="match status" value="1"/>
</dbReference>
<dbReference type="STRING" id="8090.ENSORLP00000033363"/>
<name>A0A3B3HNQ1_ORYLA</name>
<dbReference type="InterPro" id="IPR008979">
    <property type="entry name" value="Galactose-bd-like_sf"/>
</dbReference>
<dbReference type="AlphaFoldDB" id="A0A3B3HNQ1"/>
<dbReference type="PROSITE" id="PS50022">
    <property type="entry name" value="FA58C_3"/>
    <property type="match status" value="1"/>
</dbReference>
<evidence type="ECO:0000259" key="1">
    <source>
        <dbReference type="PROSITE" id="PS50022"/>
    </source>
</evidence>
<proteinExistence type="predicted"/>
<reference evidence="2" key="2">
    <citation type="submission" date="2025-08" db="UniProtKB">
        <authorList>
            <consortium name="Ensembl"/>
        </authorList>
    </citation>
    <scope>IDENTIFICATION</scope>
    <source>
        <strain evidence="2">Hd-rR</strain>
    </source>
</reference>
<sequence length="211" mass="24099">MLIVLSHCCHVSAAMTFCVLECPPLGMESHKIESDQLSASSMSQYRFAPQRARLNMQDSMRGGAWCANSEDTVHWFEIDARKETERMSGAQKSHKSPSFLPTTYPPPPPPPPLHLYLQLFFANSDKESPVMNRLAVPVVARYIRVIPQSWNGSLCMRLEVLGCPLSGEPHTPKHTFKKNTRMWFNVEALNGFNFTSKVHNFFFFKLIMFIF</sequence>
<dbReference type="Ensembl" id="ENSORLT00000028131.1">
    <property type="protein sequence ID" value="ENSORLP00000033363.1"/>
    <property type="gene ID" value="ENSORLG00000028139.1"/>
</dbReference>
<dbReference type="Bgee" id="ENSORLG00000028139">
    <property type="expression patterns" value="Expressed in muscle tissue and 11 other cell types or tissues"/>
</dbReference>
<feature type="domain" description="F5/8 type C" evidence="1">
    <location>
        <begin position="20"/>
        <end position="163"/>
    </location>
</feature>
<dbReference type="PANTHER" id="PTHR24543">
    <property type="entry name" value="MULTICOPPER OXIDASE-RELATED"/>
    <property type="match status" value="1"/>
</dbReference>
<dbReference type="SUPFAM" id="SSF49785">
    <property type="entry name" value="Galactose-binding domain-like"/>
    <property type="match status" value="2"/>
</dbReference>
<dbReference type="InParanoid" id="A0A3B3HNQ1"/>
<keyword evidence="3" id="KW-1185">Reference proteome</keyword>
<dbReference type="PROSITE" id="PS01286">
    <property type="entry name" value="FA58C_2"/>
    <property type="match status" value="1"/>
</dbReference>
<dbReference type="SMART" id="SM00231">
    <property type="entry name" value="FA58C"/>
    <property type="match status" value="1"/>
</dbReference>
<reference evidence="2" key="3">
    <citation type="submission" date="2025-09" db="UniProtKB">
        <authorList>
            <consortium name="Ensembl"/>
        </authorList>
    </citation>
    <scope>IDENTIFICATION</scope>
    <source>
        <strain evidence="2">Hd-rR</strain>
    </source>
</reference>
<protein>
    <recommendedName>
        <fullName evidence="1">F5/8 type C domain-containing protein</fullName>
    </recommendedName>
</protein>
<accession>A0A3B3HNQ1</accession>
<organism evidence="2 3">
    <name type="scientific">Oryzias latipes</name>
    <name type="common">Japanese rice fish</name>
    <name type="synonym">Japanese killifish</name>
    <dbReference type="NCBI Taxonomy" id="8090"/>
    <lineage>
        <taxon>Eukaryota</taxon>
        <taxon>Metazoa</taxon>
        <taxon>Chordata</taxon>
        <taxon>Craniata</taxon>
        <taxon>Vertebrata</taxon>
        <taxon>Euteleostomi</taxon>
        <taxon>Actinopterygii</taxon>
        <taxon>Neopterygii</taxon>
        <taxon>Teleostei</taxon>
        <taxon>Neoteleostei</taxon>
        <taxon>Acanthomorphata</taxon>
        <taxon>Ovalentaria</taxon>
        <taxon>Atherinomorphae</taxon>
        <taxon>Beloniformes</taxon>
        <taxon>Adrianichthyidae</taxon>
        <taxon>Oryziinae</taxon>
        <taxon>Oryzias</taxon>
    </lineage>
</organism>